<proteinExistence type="inferred from homology"/>
<organism evidence="6">
    <name type="scientific">Bionectria ochroleuca</name>
    <name type="common">Gliocladium roseum</name>
    <dbReference type="NCBI Taxonomy" id="29856"/>
    <lineage>
        <taxon>Eukaryota</taxon>
        <taxon>Fungi</taxon>
        <taxon>Dikarya</taxon>
        <taxon>Ascomycota</taxon>
        <taxon>Pezizomycotina</taxon>
        <taxon>Sordariomycetes</taxon>
        <taxon>Hypocreomycetidae</taxon>
        <taxon>Hypocreales</taxon>
        <taxon>Bionectriaceae</taxon>
        <taxon>Clonostachys</taxon>
    </lineage>
</organism>
<dbReference type="AlphaFoldDB" id="A0A0B7KM44"/>
<dbReference type="SUPFAM" id="SSF56281">
    <property type="entry name" value="Metallo-hydrolase/oxidoreductase"/>
    <property type="match status" value="1"/>
</dbReference>
<dbReference type="EMBL" id="CDPU01000068">
    <property type="protein sequence ID" value="CEO56507.1"/>
    <property type="molecule type" value="Genomic_DNA"/>
</dbReference>
<evidence type="ECO:0000256" key="3">
    <source>
        <dbReference type="ARBA" id="ARBA00022801"/>
    </source>
</evidence>
<dbReference type="InterPro" id="IPR051013">
    <property type="entry name" value="MBL_superfamily_lactonases"/>
</dbReference>
<keyword evidence="3" id="KW-0378">Hydrolase</keyword>
<reference evidence="6" key="1">
    <citation type="submission" date="2015-01" db="EMBL/GenBank/DDBJ databases">
        <authorList>
            <person name="Durling Mikael"/>
        </authorList>
    </citation>
    <scope>NUCLEOTIDE SEQUENCE</scope>
</reference>
<dbReference type="InterPro" id="IPR036866">
    <property type="entry name" value="RibonucZ/Hydroxyglut_hydro"/>
</dbReference>
<evidence type="ECO:0000313" key="6">
    <source>
        <dbReference type="EMBL" id="CEO56507.1"/>
    </source>
</evidence>
<dbReference type="GO" id="GO:0046872">
    <property type="term" value="F:metal ion binding"/>
    <property type="evidence" value="ECO:0007669"/>
    <property type="project" value="UniProtKB-KW"/>
</dbReference>
<dbReference type="PANTHER" id="PTHR42978:SF5">
    <property type="entry name" value="METALLO-BETA-LACTAMASE DOMAIN-CONTAINING PROTEIN"/>
    <property type="match status" value="1"/>
</dbReference>
<evidence type="ECO:0000256" key="4">
    <source>
        <dbReference type="ARBA" id="ARBA00022833"/>
    </source>
</evidence>
<dbReference type="Gene3D" id="3.60.15.10">
    <property type="entry name" value="Ribonuclease Z/Hydroxyacylglutathione hydrolase-like"/>
    <property type="match status" value="1"/>
</dbReference>
<gene>
    <name evidence="6" type="ORF">BN869_000012565_1</name>
</gene>
<comment type="similarity">
    <text evidence="1">Belongs to the metallo-beta-lactamase superfamily.</text>
</comment>
<keyword evidence="4" id="KW-0862">Zinc</keyword>
<feature type="domain" description="Metallo-beta-lactamase" evidence="5">
    <location>
        <begin position="49"/>
        <end position="268"/>
    </location>
</feature>
<dbReference type="GO" id="GO:0016787">
    <property type="term" value="F:hydrolase activity"/>
    <property type="evidence" value="ECO:0007669"/>
    <property type="project" value="UniProtKB-KW"/>
</dbReference>
<evidence type="ECO:0000256" key="2">
    <source>
        <dbReference type="ARBA" id="ARBA00022723"/>
    </source>
</evidence>
<dbReference type="InterPro" id="IPR001279">
    <property type="entry name" value="Metallo-B-lactamas"/>
</dbReference>
<protein>
    <recommendedName>
        <fullName evidence="5">Metallo-beta-lactamase domain-containing protein</fullName>
    </recommendedName>
</protein>
<keyword evidence="2" id="KW-0479">Metal-binding</keyword>
<evidence type="ECO:0000256" key="1">
    <source>
        <dbReference type="ARBA" id="ARBA00007749"/>
    </source>
</evidence>
<evidence type="ECO:0000259" key="5">
    <source>
        <dbReference type="SMART" id="SM00849"/>
    </source>
</evidence>
<sequence>MATLPNLWIPQSTATVNVSIINSSGTIRGIPFSSFYEPPIVGHEWLAAPCTSFFIEHDNRSLVFDLGIRKDWQNLPEAYLDSLRDSNITVSVPTDVREILDEGGVDSSAIEAVIWSHAHVDHVGDPSTFDNNTALIVGPGVQDAFFPGYPTNPYAAFLESDVAGREIKELKFNPRCGGLKIGHFEAIDFFGDGSFYLLNSPGHAIGHISALARVTSNPDSFILMGGDTVHQAGVLRPHKWHPLPEAVSPNPFTGRPAPACPGDLFEGLLRNGRDSPFYVPSSTSQMNYNTTEMIESIHKLQETDAHDNIFVVPAHDEYILRVVDLFPARANDFMDKGWVHQTRWAFLRDFARAVNYTGELYPKQSWDPAGNQTIS</sequence>
<dbReference type="PANTHER" id="PTHR42978">
    <property type="entry name" value="QUORUM-QUENCHING LACTONASE YTNP-RELATED-RELATED"/>
    <property type="match status" value="1"/>
</dbReference>
<accession>A0A0B7KM44</accession>
<dbReference type="CDD" id="cd07730">
    <property type="entry name" value="metallo-hydrolase-like_MBL-fold"/>
    <property type="match status" value="1"/>
</dbReference>
<name>A0A0B7KM44_BIOOC</name>
<dbReference type="SMART" id="SM00849">
    <property type="entry name" value="Lactamase_B"/>
    <property type="match status" value="1"/>
</dbReference>
<dbReference type="Pfam" id="PF00753">
    <property type="entry name" value="Lactamase_B"/>
    <property type="match status" value="1"/>
</dbReference>